<gene>
    <name evidence="1" type="ORF">C489_06053</name>
</gene>
<dbReference type="RefSeq" id="WP_006430268.1">
    <property type="nucleotide sequence ID" value="NZ_AOID01000019.1"/>
</dbReference>
<keyword evidence="2" id="KW-1185">Reference proteome</keyword>
<dbReference type="EMBL" id="AOID01000019">
    <property type="protein sequence ID" value="ELY68906.1"/>
    <property type="molecule type" value="Genomic_DNA"/>
</dbReference>
<sequence>MSSGESTNEKGERNEREAANILGRVYGKGNVDKVDAYSNTDPLGFIDVLAAKDPWPVRFVQVKTNRFPPKQQLEYAATADKFDESVCPEVWVRVDREGWRFYEFVGEPGEWHCYLEMDTCDYEATVEAFREAVGFYGGGT</sequence>
<proteinExistence type="predicted"/>
<protein>
    <recommendedName>
        <fullName evidence="3">PD(D/E)XK endonuclease domain-containing protein</fullName>
    </recommendedName>
</protein>
<comment type="caution">
    <text evidence="1">The sequence shown here is derived from an EMBL/GenBank/DDBJ whole genome shotgun (WGS) entry which is preliminary data.</text>
</comment>
<dbReference type="STRING" id="1227496.C489_06053"/>
<dbReference type="PATRIC" id="fig|1227496.3.peg.1221"/>
<dbReference type="AlphaFoldDB" id="L9Y5H9"/>
<evidence type="ECO:0000313" key="1">
    <source>
        <dbReference type="EMBL" id="ELY68906.1"/>
    </source>
</evidence>
<evidence type="ECO:0008006" key="3">
    <source>
        <dbReference type="Google" id="ProtNLM"/>
    </source>
</evidence>
<accession>L9Y5H9</accession>
<evidence type="ECO:0000313" key="2">
    <source>
        <dbReference type="Proteomes" id="UP000011632"/>
    </source>
</evidence>
<name>L9Y5H9_9EURY</name>
<reference evidence="1 2" key="1">
    <citation type="journal article" date="2014" name="PLoS Genet.">
        <title>Phylogenetically driven sequencing of extremely halophilic archaea reveals strategies for static and dynamic osmo-response.</title>
        <authorList>
            <person name="Becker E.A."/>
            <person name="Seitzer P.M."/>
            <person name="Tritt A."/>
            <person name="Larsen D."/>
            <person name="Krusor M."/>
            <person name="Yao A.I."/>
            <person name="Wu D."/>
            <person name="Madern D."/>
            <person name="Eisen J.A."/>
            <person name="Darling A.E."/>
            <person name="Facciotti M.T."/>
        </authorList>
    </citation>
    <scope>NUCLEOTIDE SEQUENCE [LARGE SCALE GENOMIC DNA]</scope>
    <source>
        <strain evidence="1 2">JCM 10478</strain>
    </source>
</reference>
<dbReference type="OrthoDB" id="372700at2157"/>
<organism evidence="1 2">
    <name type="scientific">Natrinema versiforme JCM 10478</name>
    <dbReference type="NCBI Taxonomy" id="1227496"/>
    <lineage>
        <taxon>Archaea</taxon>
        <taxon>Methanobacteriati</taxon>
        <taxon>Methanobacteriota</taxon>
        <taxon>Stenosarchaea group</taxon>
        <taxon>Halobacteria</taxon>
        <taxon>Halobacteriales</taxon>
        <taxon>Natrialbaceae</taxon>
        <taxon>Natrinema</taxon>
    </lineage>
</organism>
<dbReference type="Proteomes" id="UP000011632">
    <property type="component" value="Unassembled WGS sequence"/>
</dbReference>